<dbReference type="InterPro" id="IPR029510">
    <property type="entry name" value="Ald_DH_CS_GLU"/>
</dbReference>
<name>A0A6H9Y9S5_9ACTN</name>
<sequence>MAAAAAADAERLHLELGGNSPVIVPGDADERETAGCRHP</sequence>
<evidence type="ECO:0000313" key="5">
    <source>
        <dbReference type="Proteomes" id="UP000468735"/>
    </source>
</evidence>
<feature type="active site" evidence="2">
    <location>
        <position position="15"/>
    </location>
</feature>
<evidence type="ECO:0000256" key="2">
    <source>
        <dbReference type="PROSITE-ProRule" id="PRU10007"/>
    </source>
</evidence>
<evidence type="ECO:0000313" key="4">
    <source>
        <dbReference type="EMBL" id="KAB2340241.1"/>
    </source>
</evidence>
<dbReference type="Gene3D" id="3.40.605.10">
    <property type="entry name" value="Aldehyde Dehydrogenase, Chain A, domain 1"/>
    <property type="match status" value="1"/>
</dbReference>
<dbReference type="RefSeq" id="WP_151570164.1">
    <property type="nucleotide sequence ID" value="NZ_WBMT01000031.1"/>
</dbReference>
<proteinExistence type="predicted"/>
<dbReference type="EMBL" id="WBMT01000031">
    <property type="protein sequence ID" value="KAB2340241.1"/>
    <property type="molecule type" value="Genomic_DNA"/>
</dbReference>
<accession>A0A6H9Y9S5</accession>
<gene>
    <name evidence="4" type="ORF">F8566_45880</name>
</gene>
<organism evidence="4 5">
    <name type="scientific">Actinomadura rudentiformis</name>
    <dbReference type="NCBI Taxonomy" id="359158"/>
    <lineage>
        <taxon>Bacteria</taxon>
        <taxon>Bacillati</taxon>
        <taxon>Actinomycetota</taxon>
        <taxon>Actinomycetes</taxon>
        <taxon>Streptosporangiales</taxon>
        <taxon>Thermomonosporaceae</taxon>
        <taxon>Actinomadura</taxon>
    </lineage>
</organism>
<dbReference type="AlphaFoldDB" id="A0A6H9Y9S5"/>
<evidence type="ECO:0000256" key="1">
    <source>
        <dbReference type="ARBA" id="ARBA00023002"/>
    </source>
</evidence>
<dbReference type="Proteomes" id="UP000468735">
    <property type="component" value="Unassembled WGS sequence"/>
</dbReference>
<feature type="region of interest" description="Disordered" evidence="3">
    <location>
        <begin position="1"/>
        <end position="39"/>
    </location>
</feature>
<comment type="caution">
    <text evidence="4">The sequence shown here is derived from an EMBL/GenBank/DDBJ whole genome shotgun (WGS) entry which is preliminary data.</text>
</comment>
<dbReference type="GO" id="GO:0016491">
    <property type="term" value="F:oxidoreductase activity"/>
    <property type="evidence" value="ECO:0007669"/>
    <property type="project" value="UniProtKB-KW"/>
</dbReference>
<dbReference type="PROSITE" id="PS00687">
    <property type="entry name" value="ALDEHYDE_DEHYDR_GLU"/>
    <property type="match status" value="1"/>
</dbReference>
<keyword evidence="1" id="KW-0560">Oxidoreductase</keyword>
<evidence type="ECO:0000256" key="3">
    <source>
        <dbReference type="SAM" id="MobiDB-lite"/>
    </source>
</evidence>
<dbReference type="InterPro" id="IPR016162">
    <property type="entry name" value="Ald_DH_N"/>
</dbReference>
<protein>
    <submittedName>
        <fullName evidence="4">Uncharacterized protein</fullName>
    </submittedName>
</protein>
<dbReference type="SUPFAM" id="SSF53720">
    <property type="entry name" value="ALDH-like"/>
    <property type="match status" value="1"/>
</dbReference>
<dbReference type="InterPro" id="IPR016161">
    <property type="entry name" value="Ald_DH/histidinol_DH"/>
</dbReference>
<keyword evidence="5" id="KW-1185">Reference proteome</keyword>
<reference evidence="4 5" key="1">
    <citation type="submission" date="2019-09" db="EMBL/GenBank/DDBJ databases">
        <title>Actinomadura physcomitrii sp. nov., a novel actinomycete isolated from moss [Physcomitrium sphaericum (Ludw) Fuernr].</title>
        <authorList>
            <person name="Zhuang X."/>
            <person name="Liu C."/>
        </authorList>
    </citation>
    <scope>NUCLEOTIDE SEQUENCE [LARGE SCALE GENOMIC DNA]</scope>
    <source>
        <strain evidence="4 5">HMC1</strain>
    </source>
</reference>